<accession>A0ABP7ZSB1</accession>
<evidence type="ECO:0000313" key="5">
    <source>
        <dbReference type="EMBL" id="GAA4169199.1"/>
    </source>
</evidence>
<name>A0ABP7ZSB1_9MICO</name>
<dbReference type="Proteomes" id="UP001501079">
    <property type="component" value="Unassembled WGS sequence"/>
</dbReference>
<dbReference type="PANTHER" id="PTHR43004">
    <property type="entry name" value="TRK SYSTEM POTASSIUM UPTAKE PROTEIN"/>
    <property type="match status" value="1"/>
</dbReference>
<dbReference type="InterPro" id="IPR050641">
    <property type="entry name" value="RIFMO-like"/>
</dbReference>
<organism evidence="5 6">
    <name type="scientific">Gryllotalpicola koreensis</name>
    <dbReference type="NCBI Taxonomy" id="993086"/>
    <lineage>
        <taxon>Bacteria</taxon>
        <taxon>Bacillati</taxon>
        <taxon>Actinomycetota</taxon>
        <taxon>Actinomycetes</taxon>
        <taxon>Micrococcales</taxon>
        <taxon>Microbacteriaceae</taxon>
        <taxon>Gryllotalpicola</taxon>
    </lineage>
</organism>
<proteinExistence type="predicted"/>
<evidence type="ECO:0000259" key="4">
    <source>
        <dbReference type="Pfam" id="PF01494"/>
    </source>
</evidence>
<protein>
    <submittedName>
        <fullName evidence="5">NAD(P)/FAD-dependent oxidoreductase</fullName>
    </submittedName>
</protein>
<evidence type="ECO:0000256" key="3">
    <source>
        <dbReference type="ARBA" id="ARBA00022827"/>
    </source>
</evidence>
<dbReference type="PRINTS" id="PR00420">
    <property type="entry name" value="RNGMNOXGNASE"/>
</dbReference>
<gene>
    <name evidence="5" type="ORF">GCM10022287_05430</name>
</gene>
<evidence type="ECO:0000256" key="2">
    <source>
        <dbReference type="ARBA" id="ARBA00022630"/>
    </source>
</evidence>
<dbReference type="InterPro" id="IPR002938">
    <property type="entry name" value="FAD-bd"/>
</dbReference>
<evidence type="ECO:0000256" key="1">
    <source>
        <dbReference type="ARBA" id="ARBA00001974"/>
    </source>
</evidence>
<feature type="domain" description="FAD-binding" evidence="4">
    <location>
        <begin position="3"/>
        <end position="338"/>
    </location>
</feature>
<dbReference type="EMBL" id="BAABBW010000001">
    <property type="protein sequence ID" value="GAA4169199.1"/>
    <property type="molecule type" value="Genomic_DNA"/>
</dbReference>
<keyword evidence="3" id="KW-0274">FAD</keyword>
<reference evidence="6" key="1">
    <citation type="journal article" date="2019" name="Int. J. Syst. Evol. Microbiol.">
        <title>The Global Catalogue of Microorganisms (GCM) 10K type strain sequencing project: providing services to taxonomists for standard genome sequencing and annotation.</title>
        <authorList>
            <consortium name="The Broad Institute Genomics Platform"/>
            <consortium name="The Broad Institute Genome Sequencing Center for Infectious Disease"/>
            <person name="Wu L."/>
            <person name="Ma J."/>
        </authorList>
    </citation>
    <scope>NUCLEOTIDE SEQUENCE [LARGE SCALE GENOMIC DNA]</scope>
    <source>
        <strain evidence="6">JCM 17591</strain>
    </source>
</reference>
<evidence type="ECO:0000313" key="6">
    <source>
        <dbReference type="Proteomes" id="UP001501079"/>
    </source>
</evidence>
<dbReference type="PANTHER" id="PTHR43004:SF19">
    <property type="entry name" value="BINDING MONOOXYGENASE, PUTATIVE (JCVI)-RELATED"/>
    <property type="match status" value="1"/>
</dbReference>
<dbReference type="InterPro" id="IPR036188">
    <property type="entry name" value="FAD/NAD-bd_sf"/>
</dbReference>
<dbReference type="Gene3D" id="3.30.70.2450">
    <property type="match status" value="1"/>
</dbReference>
<dbReference type="Pfam" id="PF01494">
    <property type="entry name" value="FAD_binding_3"/>
    <property type="match status" value="1"/>
</dbReference>
<dbReference type="SUPFAM" id="SSF51905">
    <property type="entry name" value="FAD/NAD(P)-binding domain"/>
    <property type="match status" value="1"/>
</dbReference>
<keyword evidence="2" id="KW-0285">Flavoprotein</keyword>
<comment type="caution">
    <text evidence="5">The sequence shown here is derived from an EMBL/GenBank/DDBJ whole genome shotgun (WGS) entry which is preliminary data.</text>
</comment>
<sequence>MPDTDVLIVGAGPTGLTAAIGLTQRGARVRILDAAPHPVRESRAALVHAATIEIMERLGIAEDAIRLGRRIDAVSISAGTRVLARIPFGLLDGPYPFGLGLPQDVTERLLIARLKALGITVERGWQVEHVEQRADGCHITASGDAGSCAIRSRYLVGADGRDSIVRAEAGIAFTAQRYREDFLLADLPLEPPPAPPDQARITLSPDGVTVFGALPSGNYRVIGTASPGHEVPPHPDAASLDALFAARGIPTRAAAEPAWSSRFRIAHGIALQLRAGAIFLCGDAAHVHSPAAGQGMNTGIADAYDLAERLADALEGRPAALDGYEPARLAAAAEVVRLTDRITRLALIRPAPLRWMRNAALGRVMAIPAVQRRLVSWISGIERSPLRRAPLRGPQLGMPQ</sequence>
<comment type="cofactor">
    <cofactor evidence="1">
        <name>FAD</name>
        <dbReference type="ChEBI" id="CHEBI:57692"/>
    </cofactor>
</comment>
<dbReference type="Gene3D" id="3.50.50.60">
    <property type="entry name" value="FAD/NAD(P)-binding domain"/>
    <property type="match status" value="1"/>
</dbReference>
<keyword evidence="6" id="KW-1185">Reference proteome</keyword>